<dbReference type="InterPro" id="IPR011049">
    <property type="entry name" value="Serralysin-like_metalloprot_C"/>
</dbReference>
<dbReference type="Proteomes" id="UP000238375">
    <property type="component" value="Unassembled WGS sequence"/>
</dbReference>
<evidence type="ECO:0008006" key="4">
    <source>
        <dbReference type="Google" id="ProtNLM"/>
    </source>
</evidence>
<dbReference type="Gene3D" id="2.150.10.10">
    <property type="entry name" value="Serralysin-like metalloprotease, C-terminal"/>
    <property type="match status" value="1"/>
</dbReference>
<sequence length="453" mass="47097">MKFFYVAALILVTSLSLQAQTNYVANTANSQTPGTNNTLVGPQAGSVITSGNNNSFVGYNAGNQTTTGGANTFMGALAGQSNTEGSNNIFVGSQAGYYNRTGSQNVTVGNSSGGLLYTGSSNTYLGHAAGSRNPDGSFNTILGSEAGRFKSNGFSNVVIGVKAGAGQPNTLTVLGNNNVLIGDSTGLNNVASGNVFLGSKSGYTNQSGNQNTLLGYQAGYNLTSSSNTLVGYQAGRNITTGSNNIIVGPMSGTAITDGSDNVLMGYNSQAEDGLHNATAIGAGSRVAVSNALILGNGVNVGIGTSAPATRLEVVSPQADQSGLRLTSLTTNSPSALTTDQFLTVNAQGDVVKARYQLRISDVSQWSDKVFSPTYQLRPLSAVANYVREQGHLPGVPSAEQVKTEGVDLVKMNSLLLEKVEELTLYGIDQQKRLDKQQSEIDELKQLVKQLMKK</sequence>
<comment type="caution">
    <text evidence="2">The sequence shown here is derived from an EMBL/GenBank/DDBJ whole genome shotgun (WGS) entry which is preliminary data.</text>
</comment>
<proteinExistence type="predicted"/>
<keyword evidence="3" id="KW-1185">Reference proteome</keyword>
<feature type="chain" id="PRO_5015671975" description="TMF family protein" evidence="1">
    <location>
        <begin position="20"/>
        <end position="453"/>
    </location>
</feature>
<evidence type="ECO:0000313" key="3">
    <source>
        <dbReference type="Proteomes" id="UP000238375"/>
    </source>
</evidence>
<dbReference type="AlphaFoldDB" id="A0A2T0T8K3"/>
<protein>
    <recommendedName>
        <fullName evidence="4">TMF family protein</fullName>
    </recommendedName>
</protein>
<evidence type="ECO:0000313" key="2">
    <source>
        <dbReference type="EMBL" id="PRY41989.1"/>
    </source>
</evidence>
<accession>A0A2T0T8K3</accession>
<organism evidence="2 3">
    <name type="scientific">Spirosoma oryzae</name>
    <dbReference type="NCBI Taxonomy" id="1469603"/>
    <lineage>
        <taxon>Bacteria</taxon>
        <taxon>Pseudomonadati</taxon>
        <taxon>Bacteroidota</taxon>
        <taxon>Cytophagia</taxon>
        <taxon>Cytophagales</taxon>
        <taxon>Cytophagaceae</taxon>
        <taxon>Spirosoma</taxon>
    </lineage>
</organism>
<gene>
    <name evidence="2" type="ORF">CLV58_105191</name>
</gene>
<reference evidence="2 3" key="1">
    <citation type="submission" date="2018-03" db="EMBL/GenBank/DDBJ databases">
        <title>Genomic Encyclopedia of Archaeal and Bacterial Type Strains, Phase II (KMG-II): from individual species to whole genera.</title>
        <authorList>
            <person name="Goeker M."/>
        </authorList>
    </citation>
    <scope>NUCLEOTIDE SEQUENCE [LARGE SCALE GENOMIC DNA]</scope>
    <source>
        <strain evidence="2 3">DSM 28354</strain>
    </source>
</reference>
<feature type="signal peptide" evidence="1">
    <location>
        <begin position="1"/>
        <end position="19"/>
    </location>
</feature>
<keyword evidence="1" id="KW-0732">Signal</keyword>
<dbReference type="OrthoDB" id="1163828at2"/>
<dbReference type="EMBL" id="PVTE01000005">
    <property type="protein sequence ID" value="PRY41989.1"/>
    <property type="molecule type" value="Genomic_DNA"/>
</dbReference>
<name>A0A2T0T8K3_9BACT</name>
<evidence type="ECO:0000256" key="1">
    <source>
        <dbReference type="SAM" id="SignalP"/>
    </source>
</evidence>